<dbReference type="KEGG" id="nfl:COO91_00672"/>
<gene>
    <name evidence="1" type="ORF">COO91_00672</name>
</gene>
<dbReference type="AlphaFoldDB" id="A0A2K8SH92"/>
<accession>A0A2K8SH92</accession>
<sequence>METLVPQGKSQPFPYGTLRERGSQKSKVKSFVYQGFCKF</sequence>
<name>A0A2K8SH92_9NOSO</name>
<evidence type="ECO:0000313" key="2">
    <source>
        <dbReference type="Proteomes" id="UP000232003"/>
    </source>
</evidence>
<organism evidence="1 2">
    <name type="scientific">Nostoc flagelliforme CCNUN1</name>
    <dbReference type="NCBI Taxonomy" id="2038116"/>
    <lineage>
        <taxon>Bacteria</taxon>
        <taxon>Bacillati</taxon>
        <taxon>Cyanobacteriota</taxon>
        <taxon>Cyanophyceae</taxon>
        <taxon>Nostocales</taxon>
        <taxon>Nostocaceae</taxon>
        <taxon>Nostoc</taxon>
    </lineage>
</organism>
<evidence type="ECO:0000313" key="1">
    <source>
        <dbReference type="EMBL" id="AUB34834.1"/>
    </source>
</evidence>
<protein>
    <submittedName>
        <fullName evidence="1">Uncharacterized protein</fullName>
    </submittedName>
</protein>
<proteinExistence type="predicted"/>
<dbReference type="Proteomes" id="UP000232003">
    <property type="component" value="Chromosome"/>
</dbReference>
<dbReference type="EMBL" id="CP024785">
    <property type="protein sequence ID" value="AUB34834.1"/>
    <property type="molecule type" value="Genomic_DNA"/>
</dbReference>
<keyword evidence="2" id="KW-1185">Reference proteome</keyword>
<reference evidence="1 2" key="1">
    <citation type="submission" date="2017-11" db="EMBL/GenBank/DDBJ databases">
        <title>Complete genome of a free-living desiccation-tolerant cyanobacterium and its photosynthetic adaptation to extreme terrestrial habitat.</title>
        <authorList>
            <person name="Shang J."/>
        </authorList>
    </citation>
    <scope>NUCLEOTIDE SEQUENCE [LARGE SCALE GENOMIC DNA]</scope>
    <source>
        <strain evidence="1 2">CCNUN1</strain>
    </source>
</reference>